<dbReference type="SUPFAM" id="SSF53756">
    <property type="entry name" value="UDP-Glycosyltransferase/glycogen phosphorylase"/>
    <property type="match status" value="1"/>
</dbReference>
<dbReference type="PANTHER" id="PTHR46401">
    <property type="entry name" value="GLYCOSYLTRANSFERASE WBBK-RELATED"/>
    <property type="match status" value="1"/>
</dbReference>
<gene>
    <name evidence="3" type="primary">glgM_2</name>
    <name evidence="3" type="ORF">SDC9_163269</name>
</gene>
<dbReference type="GO" id="GO:0016757">
    <property type="term" value="F:glycosyltransferase activity"/>
    <property type="evidence" value="ECO:0007669"/>
    <property type="project" value="UniProtKB-KW"/>
</dbReference>
<dbReference type="Gene3D" id="3.40.50.2000">
    <property type="entry name" value="Glycogen Phosphorylase B"/>
    <property type="match status" value="1"/>
</dbReference>
<protein>
    <submittedName>
        <fullName evidence="3">Alpha-maltose-1-phosphate synthase</fullName>
        <ecNumber evidence="3">2.4.1.342</ecNumber>
    </submittedName>
</protein>
<sequence length="237" mass="26686">MGWYYRRIVVPRVIEKCVRVITVSKYEAGRIAEQLKLSSEKLVAVYNGVSKHFTPVVTEAKNYIFFLGNTDPKKNTERVLRAYAQYLKTSDKKMPLLIADLNMQYVKELLEKSGIPEIIEKVNTPVYINNSDLPMVYSNAFVFLYPSLRESFGIPILEAMACGTPVVTSCTSAMPEIAGGAALLVDPNNEKEIAEAILKIENDKDIRENLINAGIKRSSGFSWEHTAKELLKIYKSI</sequence>
<proteinExistence type="predicted"/>
<keyword evidence="3" id="KW-0328">Glycosyltransferase</keyword>
<dbReference type="AlphaFoldDB" id="A0A645FV57"/>
<dbReference type="CDD" id="cd03809">
    <property type="entry name" value="GT4_MtfB-like"/>
    <property type="match status" value="1"/>
</dbReference>
<evidence type="ECO:0000259" key="2">
    <source>
        <dbReference type="Pfam" id="PF00534"/>
    </source>
</evidence>
<comment type="caution">
    <text evidence="3">The sequence shown here is derived from an EMBL/GenBank/DDBJ whole genome shotgun (WGS) entry which is preliminary data.</text>
</comment>
<dbReference type="InterPro" id="IPR001296">
    <property type="entry name" value="Glyco_trans_1"/>
</dbReference>
<reference evidence="3" key="1">
    <citation type="submission" date="2019-08" db="EMBL/GenBank/DDBJ databases">
        <authorList>
            <person name="Kucharzyk K."/>
            <person name="Murdoch R.W."/>
            <person name="Higgins S."/>
            <person name="Loffler F."/>
        </authorList>
    </citation>
    <scope>NUCLEOTIDE SEQUENCE</scope>
</reference>
<name>A0A645FV57_9ZZZZ</name>
<dbReference type="Pfam" id="PF00534">
    <property type="entry name" value="Glycos_transf_1"/>
    <property type="match status" value="1"/>
</dbReference>
<dbReference type="EC" id="2.4.1.342" evidence="3"/>
<evidence type="ECO:0000256" key="1">
    <source>
        <dbReference type="ARBA" id="ARBA00022679"/>
    </source>
</evidence>
<accession>A0A645FV57</accession>
<organism evidence="3">
    <name type="scientific">bioreactor metagenome</name>
    <dbReference type="NCBI Taxonomy" id="1076179"/>
    <lineage>
        <taxon>unclassified sequences</taxon>
        <taxon>metagenomes</taxon>
        <taxon>ecological metagenomes</taxon>
    </lineage>
</organism>
<keyword evidence="1 3" id="KW-0808">Transferase</keyword>
<dbReference type="EMBL" id="VSSQ01062819">
    <property type="protein sequence ID" value="MPN15933.1"/>
    <property type="molecule type" value="Genomic_DNA"/>
</dbReference>
<feature type="domain" description="Glycosyl transferase family 1" evidence="2">
    <location>
        <begin position="58"/>
        <end position="217"/>
    </location>
</feature>
<evidence type="ECO:0000313" key="3">
    <source>
        <dbReference type="EMBL" id="MPN15933.1"/>
    </source>
</evidence>
<dbReference type="PANTHER" id="PTHR46401:SF2">
    <property type="entry name" value="GLYCOSYLTRANSFERASE WBBK-RELATED"/>
    <property type="match status" value="1"/>
</dbReference>
<dbReference type="GO" id="GO:0009103">
    <property type="term" value="P:lipopolysaccharide biosynthetic process"/>
    <property type="evidence" value="ECO:0007669"/>
    <property type="project" value="TreeGrafter"/>
</dbReference>